<dbReference type="HOGENOM" id="CLU_2211688_0_0_1"/>
<organism evidence="1 2">
    <name type="scientific">Spraguea lophii (strain 42_110)</name>
    <name type="common">Microsporidian parasite</name>
    <dbReference type="NCBI Taxonomy" id="1358809"/>
    <lineage>
        <taxon>Eukaryota</taxon>
        <taxon>Fungi</taxon>
        <taxon>Fungi incertae sedis</taxon>
        <taxon>Microsporidia</taxon>
        <taxon>Spragueidae</taxon>
        <taxon>Spraguea</taxon>
    </lineage>
</organism>
<reference evidence="2" key="1">
    <citation type="journal article" date="2013" name="PLoS Genet.">
        <title>The genome of Spraguea lophii and the basis of host-microsporidian interactions.</title>
        <authorList>
            <person name="Campbell S.E."/>
            <person name="Williams T.A."/>
            <person name="Yousuf A."/>
            <person name="Soanes D.M."/>
            <person name="Paszkiewicz K.H."/>
            <person name="Williams B.A.P."/>
        </authorList>
    </citation>
    <scope>NUCLEOTIDE SEQUENCE [LARGE SCALE GENOMIC DNA]</scope>
    <source>
        <strain evidence="2">42_110</strain>
    </source>
</reference>
<dbReference type="AlphaFoldDB" id="S7W749"/>
<comment type="caution">
    <text evidence="1">The sequence shown here is derived from an EMBL/GenBank/DDBJ whole genome shotgun (WGS) entry which is preliminary data.</text>
</comment>
<accession>S7W749</accession>
<name>S7W749_SPRLO</name>
<dbReference type="Proteomes" id="UP000014978">
    <property type="component" value="Unassembled WGS sequence"/>
</dbReference>
<dbReference type="VEuPathDB" id="MicrosporidiaDB:SLOPH_1067"/>
<proteinExistence type="predicted"/>
<protein>
    <submittedName>
        <fullName evidence="1">Uncharacterized protein</fullName>
    </submittedName>
</protein>
<keyword evidence="2" id="KW-1185">Reference proteome</keyword>
<dbReference type="InParanoid" id="S7W749"/>
<sequence>MKTEELLNLYDILAKRYNITKGIYIEGFEAEQILVQLSELNGMVLEQAERNLKSLSISKKSTKIKKEKSYEDMNAKELLKILDDSCTDEESIDEEEVHSDYLIDQKN</sequence>
<evidence type="ECO:0000313" key="1">
    <source>
        <dbReference type="EMBL" id="EPR78631.1"/>
    </source>
</evidence>
<gene>
    <name evidence="1" type="ORF">SLOPH_1067</name>
</gene>
<dbReference type="EMBL" id="ATCN01000647">
    <property type="protein sequence ID" value="EPR78631.1"/>
    <property type="molecule type" value="Genomic_DNA"/>
</dbReference>
<evidence type="ECO:0000313" key="2">
    <source>
        <dbReference type="Proteomes" id="UP000014978"/>
    </source>
</evidence>